<reference evidence="10 11" key="1">
    <citation type="journal article" date="2019" name="Int. J. Syst. Evol. Microbiol.">
        <title>The Global Catalogue of Microorganisms (GCM) 10K type strain sequencing project: providing services to taxonomists for standard genome sequencing and annotation.</title>
        <authorList>
            <consortium name="The Broad Institute Genomics Platform"/>
            <consortium name="The Broad Institute Genome Sequencing Center for Infectious Disease"/>
            <person name="Wu L."/>
            <person name="Ma J."/>
        </authorList>
    </citation>
    <scope>NUCLEOTIDE SEQUENCE [LARGE SCALE GENOMIC DNA]</scope>
    <source>
        <strain evidence="10 11">SYNS20</strain>
    </source>
</reference>
<evidence type="ECO:0000313" key="11">
    <source>
        <dbReference type="Proteomes" id="UP001596443"/>
    </source>
</evidence>
<sequence>MMSDHESTRRSVLRASALVAVGGAAGLAGCAGGSENGGGGDEETPTETATQTATQTATDTPSGGSDGGESFGGWLDDVDNYDGVVDETGADEVTVEVGTEANGGYYGFGPAAVRVSSGTTVTWEWTGQGSSHNVVAEDGSFESELVAEEGHTFSHTFESAGTVKYACVPHEALGMKGVVVVE</sequence>
<protein>
    <submittedName>
        <fullName evidence="10">Halocyanin domain-containing protein</fullName>
    </submittedName>
</protein>
<keyword evidence="4" id="KW-0574">Periplasm</keyword>
<feature type="domain" description="Blue (type 1) copper" evidence="9">
    <location>
        <begin position="96"/>
        <end position="182"/>
    </location>
</feature>
<gene>
    <name evidence="10" type="ORF">ACFQFD_00850</name>
</gene>
<evidence type="ECO:0000256" key="4">
    <source>
        <dbReference type="ARBA" id="ARBA00022764"/>
    </source>
</evidence>
<dbReference type="RefSeq" id="WP_390214305.1">
    <property type="nucleotide sequence ID" value="NZ_CP126159.1"/>
</dbReference>
<evidence type="ECO:0000256" key="6">
    <source>
        <dbReference type="ARBA" id="ARBA00023008"/>
    </source>
</evidence>
<keyword evidence="6 7" id="KW-0186">Copper</keyword>
<keyword evidence="11" id="KW-1185">Reference proteome</keyword>
<dbReference type="CDD" id="cd04220">
    <property type="entry name" value="Halocyanin"/>
    <property type="match status" value="1"/>
</dbReference>
<name>A0ABD5T7M0_9EURY</name>
<feature type="binding site" evidence="7">
    <location>
        <position position="170"/>
    </location>
    <ligand>
        <name>Cu cation</name>
        <dbReference type="ChEBI" id="CHEBI:23378"/>
    </ligand>
</feature>
<evidence type="ECO:0000259" key="9">
    <source>
        <dbReference type="Pfam" id="PF00127"/>
    </source>
</evidence>
<dbReference type="PRINTS" id="PR00155">
    <property type="entry name" value="AMICYANIN"/>
</dbReference>
<organism evidence="10 11">
    <name type="scientific">Halobaculum halobium</name>
    <dbReference type="NCBI Taxonomy" id="3032281"/>
    <lineage>
        <taxon>Archaea</taxon>
        <taxon>Methanobacteriati</taxon>
        <taxon>Methanobacteriota</taxon>
        <taxon>Stenosarchaea group</taxon>
        <taxon>Halobacteria</taxon>
        <taxon>Halobacteriales</taxon>
        <taxon>Haloferacaceae</taxon>
        <taxon>Halobaculum</taxon>
    </lineage>
</organism>
<comment type="subcellular location">
    <subcellularLocation>
        <location evidence="1">Periplasm</location>
    </subcellularLocation>
</comment>
<dbReference type="PROSITE" id="PS51318">
    <property type="entry name" value="TAT"/>
    <property type="match status" value="1"/>
</dbReference>
<evidence type="ECO:0000256" key="3">
    <source>
        <dbReference type="ARBA" id="ARBA00022723"/>
    </source>
</evidence>
<evidence type="ECO:0000256" key="1">
    <source>
        <dbReference type="ARBA" id="ARBA00004418"/>
    </source>
</evidence>
<dbReference type="InterPro" id="IPR006311">
    <property type="entry name" value="TAT_signal"/>
</dbReference>
<dbReference type="GeneID" id="81211296"/>
<dbReference type="Pfam" id="PF00127">
    <property type="entry name" value="Copper-bind"/>
    <property type="match status" value="1"/>
</dbReference>
<dbReference type="InterPro" id="IPR002386">
    <property type="entry name" value="Amicyanin/Pseudoazurin"/>
</dbReference>
<accession>A0ABD5T7M0</accession>
<dbReference type="AlphaFoldDB" id="A0ABD5T7M0"/>
<comment type="cofactor">
    <cofactor evidence="7">
        <name>Cu cation</name>
        <dbReference type="ChEBI" id="CHEBI:23378"/>
    </cofactor>
    <text evidence="7">Binds 1 copper ion per subunit.</text>
</comment>
<dbReference type="EMBL" id="JBHSWX010000001">
    <property type="protein sequence ID" value="MFC6784582.1"/>
    <property type="molecule type" value="Genomic_DNA"/>
</dbReference>
<evidence type="ECO:0000313" key="10">
    <source>
        <dbReference type="EMBL" id="MFC6784582.1"/>
    </source>
</evidence>
<dbReference type="GO" id="GO:0042597">
    <property type="term" value="C:periplasmic space"/>
    <property type="evidence" value="ECO:0007669"/>
    <property type="project" value="UniProtKB-SubCell"/>
</dbReference>
<dbReference type="Gene3D" id="2.60.40.420">
    <property type="entry name" value="Cupredoxins - blue copper proteins"/>
    <property type="match status" value="1"/>
</dbReference>
<evidence type="ECO:0000256" key="7">
    <source>
        <dbReference type="PIRSR" id="PIRSR602386-1"/>
    </source>
</evidence>
<dbReference type="InterPro" id="IPR008972">
    <property type="entry name" value="Cupredoxin"/>
</dbReference>
<dbReference type="InterPro" id="IPR000923">
    <property type="entry name" value="BlueCu_1"/>
</dbReference>
<dbReference type="SUPFAM" id="SSF49503">
    <property type="entry name" value="Cupredoxins"/>
    <property type="match status" value="1"/>
</dbReference>
<dbReference type="GO" id="GO:0046872">
    <property type="term" value="F:metal ion binding"/>
    <property type="evidence" value="ECO:0007669"/>
    <property type="project" value="UniProtKB-KW"/>
</dbReference>
<feature type="region of interest" description="Disordered" evidence="8">
    <location>
        <begin position="32"/>
        <end position="79"/>
    </location>
</feature>
<evidence type="ECO:0000256" key="8">
    <source>
        <dbReference type="SAM" id="MobiDB-lite"/>
    </source>
</evidence>
<feature type="compositionally biased region" description="Low complexity" evidence="8">
    <location>
        <begin position="46"/>
        <end position="63"/>
    </location>
</feature>
<keyword evidence="2" id="KW-0813">Transport</keyword>
<keyword evidence="5" id="KW-0249">Electron transport</keyword>
<proteinExistence type="predicted"/>
<feature type="binding site" evidence="7">
    <location>
        <position position="132"/>
    </location>
    <ligand>
        <name>Cu cation</name>
        <dbReference type="ChEBI" id="CHEBI:23378"/>
    </ligand>
</feature>
<feature type="binding site" evidence="7">
    <location>
        <position position="167"/>
    </location>
    <ligand>
        <name>Cu cation</name>
        <dbReference type="ChEBI" id="CHEBI:23378"/>
    </ligand>
</feature>
<comment type="caution">
    <text evidence="10">The sequence shown here is derived from an EMBL/GenBank/DDBJ whole genome shotgun (WGS) entry which is preliminary data.</text>
</comment>
<dbReference type="NCBIfam" id="TIGR03102">
    <property type="entry name" value="halo_cynanin"/>
    <property type="match status" value="1"/>
</dbReference>
<feature type="binding site" evidence="7">
    <location>
        <position position="175"/>
    </location>
    <ligand>
        <name>Cu cation</name>
        <dbReference type="ChEBI" id="CHEBI:23378"/>
    </ligand>
</feature>
<dbReference type="InterPro" id="IPR017533">
    <property type="entry name" value="Halocyanin"/>
</dbReference>
<keyword evidence="3 7" id="KW-0479">Metal-binding</keyword>
<dbReference type="Proteomes" id="UP001596443">
    <property type="component" value="Unassembled WGS sequence"/>
</dbReference>
<evidence type="ECO:0000256" key="2">
    <source>
        <dbReference type="ARBA" id="ARBA00022448"/>
    </source>
</evidence>
<evidence type="ECO:0000256" key="5">
    <source>
        <dbReference type="ARBA" id="ARBA00022982"/>
    </source>
</evidence>